<dbReference type="AlphaFoldDB" id="A0AAD4MGR4"/>
<evidence type="ECO:0000256" key="1">
    <source>
        <dbReference type="SAM" id="MobiDB-lite"/>
    </source>
</evidence>
<evidence type="ECO:0000313" key="3">
    <source>
        <dbReference type="EMBL" id="KAI1694300.1"/>
    </source>
</evidence>
<sequence length="186" mass="20408">MWIAIALCLACCVAGYKCQPSSNQVSVNASQNIGVINGQVGLPSGTTTSAPYSTTTSLMPGRRKRDSNQVNANVSQNVANPIQSNDQIPVQTGNTTSASATSTTTILPTAPGRSKRSRWRFRWRRMLTRTLALSMVKSTPETQPTYRPRQIRQQRHQPFRLDVESEAMVDTGDSSDDNKADSNEVY</sequence>
<proteinExistence type="predicted"/>
<comment type="caution">
    <text evidence="3">The sequence shown here is derived from an EMBL/GenBank/DDBJ whole genome shotgun (WGS) entry which is preliminary data.</text>
</comment>
<name>A0AAD4MGR4_9BILA</name>
<feature type="region of interest" description="Disordered" evidence="1">
    <location>
        <begin position="46"/>
        <end position="68"/>
    </location>
</feature>
<feature type="compositionally biased region" description="Low complexity" evidence="1">
    <location>
        <begin position="46"/>
        <end position="57"/>
    </location>
</feature>
<feature type="region of interest" description="Disordered" evidence="1">
    <location>
        <begin position="136"/>
        <end position="186"/>
    </location>
</feature>
<keyword evidence="4" id="KW-1185">Reference proteome</keyword>
<dbReference type="Proteomes" id="UP001201812">
    <property type="component" value="Unassembled WGS sequence"/>
</dbReference>
<gene>
    <name evidence="3" type="ORF">DdX_20178</name>
</gene>
<accession>A0AAD4MGR4</accession>
<reference evidence="3" key="1">
    <citation type="submission" date="2022-01" db="EMBL/GenBank/DDBJ databases">
        <title>Genome Sequence Resource for Two Populations of Ditylenchus destructor, the Migratory Endoparasitic Phytonematode.</title>
        <authorList>
            <person name="Zhang H."/>
            <person name="Lin R."/>
            <person name="Xie B."/>
        </authorList>
    </citation>
    <scope>NUCLEOTIDE SEQUENCE</scope>
    <source>
        <strain evidence="3">BazhouSP</strain>
    </source>
</reference>
<protein>
    <submittedName>
        <fullName evidence="3">Uncharacterized protein</fullName>
    </submittedName>
</protein>
<evidence type="ECO:0000313" key="4">
    <source>
        <dbReference type="Proteomes" id="UP001201812"/>
    </source>
</evidence>
<feature type="compositionally biased region" description="Basic residues" evidence="1">
    <location>
        <begin position="149"/>
        <end position="158"/>
    </location>
</feature>
<feature type="region of interest" description="Disordered" evidence="1">
    <location>
        <begin position="93"/>
        <end position="117"/>
    </location>
</feature>
<feature type="signal peptide" evidence="2">
    <location>
        <begin position="1"/>
        <end position="18"/>
    </location>
</feature>
<dbReference type="EMBL" id="JAKKPZ010000527">
    <property type="protein sequence ID" value="KAI1694300.1"/>
    <property type="molecule type" value="Genomic_DNA"/>
</dbReference>
<feature type="compositionally biased region" description="Low complexity" evidence="1">
    <location>
        <begin position="95"/>
        <end position="105"/>
    </location>
</feature>
<evidence type="ECO:0000256" key="2">
    <source>
        <dbReference type="SAM" id="SignalP"/>
    </source>
</evidence>
<feature type="compositionally biased region" description="Polar residues" evidence="1">
    <location>
        <begin position="136"/>
        <end position="145"/>
    </location>
</feature>
<keyword evidence="2" id="KW-0732">Signal</keyword>
<feature type="chain" id="PRO_5042135714" evidence="2">
    <location>
        <begin position="19"/>
        <end position="186"/>
    </location>
</feature>
<organism evidence="3 4">
    <name type="scientific">Ditylenchus destructor</name>
    <dbReference type="NCBI Taxonomy" id="166010"/>
    <lineage>
        <taxon>Eukaryota</taxon>
        <taxon>Metazoa</taxon>
        <taxon>Ecdysozoa</taxon>
        <taxon>Nematoda</taxon>
        <taxon>Chromadorea</taxon>
        <taxon>Rhabditida</taxon>
        <taxon>Tylenchina</taxon>
        <taxon>Tylenchomorpha</taxon>
        <taxon>Sphaerularioidea</taxon>
        <taxon>Anguinidae</taxon>
        <taxon>Anguininae</taxon>
        <taxon>Ditylenchus</taxon>
    </lineage>
</organism>
<feature type="compositionally biased region" description="Basic and acidic residues" evidence="1">
    <location>
        <begin position="176"/>
        <end position="186"/>
    </location>
</feature>